<keyword evidence="1" id="KW-0732">Signal</keyword>
<evidence type="ECO:0000313" key="3">
    <source>
        <dbReference type="EMBL" id="CAL1131387.1"/>
    </source>
</evidence>
<evidence type="ECO:0000256" key="1">
    <source>
        <dbReference type="SAM" id="SignalP"/>
    </source>
</evidence>
<comment type="caution">
    <text evidence="2">The sequence shown here is derived from an EMBL/GenBank/DDBJ whole genome shotgun (WGS) entry which is preliminary data.</text>
</comment>
<sequence length="127" mass="14049">MRLLALLALTFTGASAMSSMTLGRTHMTVKVREDKVLYKPKEGMMSATYPVFEFDKAEWDRMVGEATDGMVIEYDVESHSSSTSAGGEGAVPEGGFTHPYTKLLGDPEQRMAPYVFNVTHIFSIIYI</sequence>
<evidence type="ECO:0000313" key="2">
    <source>
        <dbReference type="EMBL" id="CAI3978012.1"/>
    </source>
</evidence>
<reference evidence="3" key="2">
    <citation type="submission" date="2024-04" db="EMBL/GenBank/DDBJ databases">
        <authorList>
            <person name="Chen Y."/>
            <person name="Shah S."/>
            <person name="Dougan E. K."/>
            <person name="Thang M."/>
            <person name="Chan C."/>
        </authorList>
    </citation>
    <scope>NUCLEOTIDE SEQUENCE [LARGE SCALE GENOMIC DNA]</scope>
</reference>
<keyword evidence="4" id="KW-1185">Reference proteome</keyword>
<proteinExistence type="predicted"/>
<reference evidence="2" key="1">
    <citation type="submission" date="2022-10" db="EMBL/GenBank/DDBJ databases">
        <authorList>
            <person name="Chen Y."/>
            <person name="Dougan E. K."/>
            <person name="Chan C."/>
            <person name="Rhodes N."/>
            <person name="Thang M."/>
        </authorList>
    </citation>
    <scope>NUCLEOTIDE SEQUENCE</scope>
</reference>
<organism evidence="2">
    <name type="scientific">Cladocopium goreaui</name>
    <dbReference type="NCBI Taxonomy" id="2562237"/>
    <lineage>
        <taxon>Eukaryota</taxon>
        <taxon>Sar</taxon>
        <taxon>Alveolata</taxon>
        <taxon>Dinophyceae</taxon>
        <taxon>Suessiales</taxon>
        <taxon>Symbiodiniaceae</taxon>
        <taxon>Cladocopium</taxon>
    </lineage>
</organism>
<dbReference type="AlphaFoldDB" id="A0A9P1BRI6"/>
<name>A0A9P1BRI6_9DINO</name>
<dbReference type="Proteomes" id="UP001152797">
    <property type="component" value="Unassembled WGS sequence"/>
</dbReference>
<dbReference type="EMBL" id="CAMXCT030000381">
    <property type="protein sequence ID" value="CAL4765324.1"/>
    <property type="molecule type" value="Genomic_DNA"/>
</dbReference>
<gene>
    <name evidence="2" type="ORF">C1SCF055_LOCUS6102</name>
</gene>
<dbReference type="EMBL" id="CAMXCT010000381">
    <property type="protein sequence ID" value="CAI3978012.1"/>
    <property type="molecule type" value="Genomic_DNA"/>
</dbReference>
<evidence type="ECO:0000313" key="4">
    <source>
        <dbReference type="Proteomes" id="UP001152797"/>
    </source>
</evidence>
<feature type="signal peptide" evidence="1">
    <location>
        <begin position="1"/>
        <end position="16"/>
    </location>
</feature>
<protein>
    <submittedName>
        <fullName evidence="2">Uncharacterized protein</fullName>
    </submittedName>
</protein>
<dbReference type="EMBL" id="CAMXCT020000381">
    <property type="protein sequence ID" value="CAL1131387.1"/>
    <property type="molecule type" value="Genomic_DNA"/>
</dbReference>
<dbReference type="OrthoDB" id="413294at2759"/>
<accession>A0A9P1BRI6</accession>
<feature type="chain" id="PRO_5043269742" evidence="1">
    <location>
        <begin position="17"/>
        <end position="127"/>
    </location>
</feature>